<keyword evidence="3" id="KW-1185">Reference proteome</keyword>
<evidence type="ECO:0000256" key="1">
    <source>
        <dbReference type="SAM" id="MobiDB-lite"/>
    </source>
</evidence>
<feature type="region of interest" description="Disordered" evidence="1">
    <location>
        <begin position="16"/>
        <end position="77"/>
    </location>
</feature>
<dbReference type="SUPFAM" id="SSF56672">
    <property type="entry name" value="DNA/RNA polymerases"/>
    <property type="match status" value="1"/>
</dbReference>
<comment type="caution">
    <text evidence="2">The sequence shown here is derived from an EMBL/GenBank/DDBJ whole genome shotgun (WGS) entry which is preliminary data.</text>
</comment>
<reference evidence="2" key="1">
    <citation type="submission" date="2023-03" db="EMBL/GenBank/DDBJ databases">
        <title>Massive genome expansion in bonnet fungi (Mycena s.s.) driven by repeated elements and novel gene families across ecological guilds.</title>
        <authorList>
            <consortium name="Lawrence Berkeley National Laboratory"/>
            <person name="Harder C.B."/>
            <person name="Miyauchi S."/>
            <person name="Viragh M."/>
            <person name="Kuo A."/>
            <person name="Thoen E."/>
            <person name="Andreopoulos B."/>
            <person name="Lu D."/>
            <person name="Skrede I."/>
            <person name="Drula E."/>
            <person name="Henrissat B."/>
            <person name="Morin E."/>
            <person name="Kohler A."/>
            <person name="Barry K."/>
            <person name="LaButti K."/>
            <person name="Morin E."/>
            <person name="Salamov A."/>
            <person name="Lipzen A."/>
            <person name="Mereny Z."/>
            <person name="Hegedus B."/>
            <person name="Baldrian P."/>
            <person name="Stursova M."/>
            <person name="Weitz H."/>
            <person name="Taylor A."/>
            <person name="Grigoriev I.V."/>
            <person name="Nagy L.G."/>
            <person name="Martin F."/>
            <person name="Kauserud H."/>
        </authorList>
    </citation>
    <scope>NUCLEOTIDE SEQUENCE</scope>
    <source>
        <strain evidence="2">CBHHK200</strain>
    </source>
</reference>
<dbReference type="InterPro" id="IPR043502">
    <property type="entry name" value="DNA/RNA_pol_sf"/>
</dbReference>
<name>A0AAD6T2A4_9AGAR</name>
<evidence type="ECO:0000313" key="3">
    <source>
        <dbReference type="Proteomes" id="UP001218188"/>
    </source>
</evidence>
<dbReference type="EMBL" id="JARJCM010000033">
    <property type="protein sequence ID" value="KAJ7038113.1"/>
    <property type="molecule type" value="Genomic_DNA"/>
</dbReference>
<proteinExistence type="predicted"/>
<evidence type="ECO:0000313" key="2">
    <source>
        <dbReference type="EMBL" id="KAJ7038113.1"/>
    </source>
</evidence>
<dbReference type="PANTHER" id="PTHR33050:SF7">
    <property type="entry name" value="RIBONUCLEASE H"/>
    <property type="match status" value="1"/>
</dbReference>
<dbReference type="PANTHER" id="PTHR33050">
    <property type="entry name" value="REVERSE TRANSCRIPTASE DOMAIN-CONTAINING PROTEIN"/>
    <property type="match status" value="1"/>
</dbReference>
<dbReference type="Proteomes" id="UP001218188">
    <property type="component" value="Unassembled WGS sequence"/>
</dbReference>
<gene>
    <name evidence="2" type="ORF">C8F04DRAFT_1179820</name>
</gene>
<organism evidence="2 3">
    <name type="scientific">Mycena alexandri</name>
    <dbReference type="NCBI Taxonomy" id="1745969"/>
    <lineage>
        <taxon>Eukaryota</taxon>
        <taxon>Fungi</taxon>
        <taxon>Dikarya</taxon>
        <taxon>Basidiomycota</taxon>
        <taxon>Agaricomycotina</taxon>
        <taxon>Agaricomycetes</taxon>
        <taxon>Agaricomycetidae</taxon>
        <taxon>Agaricales</taxon>
        <taxon>Marasmiineae</taxon>
        <taxon>Mycenaceae</taxon>
        <taxon>Mycena</taxon>
    </lineage>
</organism>
<sequence>MSLSDETLTLTSWLSQHPLPPALSFSSSSSSLGPVASLPDLAPPPPRRDAPAPPSDPWLPAGIADGELGDRPWPPAGSTDFTVFARSAFSNDVGWPAEPDDETDLVTPQTDSFLPRFLRGYGWKPSSPTSSVTAHYTEIDSPLPRPPDYEFKNATAVDTIMRHPHLFKVSTEIRTDRLREMLKNHPNPAFVESVVTALEEGAWPWADTKHADGFPITWDNSKILPKTEREREFLDTQSHEEEVLGRYSPAFGPDLLPGMYSTPVLAVPKSRSTKLRLCSHMSAGQFCQNNMVDRSQVKGARLDTLHNFIAALLKYRRSNPDKRLVAFKSDVSSAFRLIPSHPLWQIKQVVTTNYPTRGDIANGVDRGQLINIEDLFAYVDDEFGWDEEKNLEYYPRLNKVIPHKQAKVLDLWHHLGMKHDEPKQLSGSPLVIIGFEVDVNAMTVTLPTTAKADLITAVEDFISSPSRKRALHDWQQLAGWMSWSLNVFPLLRPGLCHVYLKTSGKSNSCAVVYLNEAVKEDLQWFADHVRASSGMLAFSALDWNPHTEADFTLECDACPTGMGFWSSTLKRGFFSPVPSEAPKDTIFFWEATCVVAALEWFCDNQRSEFALGTPLRLSIFTDNLNTYHIFDSLAAQPVYNILIKRAVDLLIRHNIDLRVLHIAGADNAVADALSRENFVKAYTLVPGLVIDTFQPPQCALGAAKK</sequence>
<feature type="compositionally biased region" description="Pro residues" evidence="1">
    <location>
        <begin position="41"/>
        <end position="57"/>
    </location>
</feature>
<feature type="compositionally biased region" description="Low complexity" evidence="1">
    <location>
        <begin position="22"/>
        <end position="40"/>
    </location>
</feature>
<dbReference type="AlphaFoldDB" id="A0AAD6T2A4"/>
<accession>A0AAD6T2A4</accession>
<protein>
    <submittedName>
        <fullName evidence="2">DNA/RNA polymerase</fullName>
    </submittedName>
</protein>
<dbReference type="InterPro" id="IPR052055">
    <property type="entry name" value="Hepadnavirus_pol/RT"/>
</dbReference>